<reference evidence="1 2" key="1">
    <citation type="journal article" date="2019" name="Commun. Biol.">
        <title>The bagworm genome reveals a unique fibroin gene that provides high tensile strength.</title>
        <authorList>
            <person name="Kono N."/>
            <person name="Nakamura H."/>
            <person name="Ohtoshi R."/>
            <person name="Tomita M."/>
            <person name="Numata K."/>
            <person name="Arakawa K."/>
        </authorList>
    </citation>
    <scope>NUCLEOTIDE SEQUENCE [LARGE SCALE GENOMIC DNA]</scope>
</reference>
<proteinExistence type="predicted"/>
<name>A0A4C1XPG9_EUMVA</name>
<dbReference type="Proteomes" id="UP000299102">
    <property type="component" value="Unassembled WGS sequence"/>
</dbReference>
<keyword evidence="2" id="KW-1185">Reference proteome</keyword>
<comment type="caution">
    <text evidence="1">The sequence shown here is derived from an EMBL/GenBank/DDBJ whole genome shotgun (WGS) entry which is preliminary data.</text>
</comment>
<sequence length="194" mass="20740">MAGIVLIHDGKNRNKIKNRTEITNESKIWYGFETKTRIGIGSARKNGIKIGAGLGSKLRSCVLRRACNTCESATLSAFHKFYREPQGPRVPLYEKSCLRGSAGISVVENKLPFVSPEVGTITHPAGALLSGESALAGSRNAICLCVLSLVLVCSRAHVRVTFVVASTARAAAAQACTSELLEFAHTGYSSPTYI</sequence>
<accession>A0A4C1XPG9</accession>
<protein>
    <submittedName>
        <fullName evidence="1">Uncharacterized protein</fullName>
    </submittedName>
</protein>
<evidence type="ECO:0000313" key="1">
    <source>
        <dbReference type="EMBL" id="GBP64119.1"/>
    </source>
</evidence>
<dbReference type="EMBL" id="BGZK01000888">
    <property type="protein sequence ID" value="GBP64119.1"/>
    <property type="molecule type" value="Genomic_DNA"/>
</dbReference>
<evidence type="ECO:0000313" key="2">
    <source>
        <dbReference type="Proteomes" id="UP000299102"/>
    </source>
</evidence>
<organism evidence="1 2">
    <name type="scientific">Eumeta variegata</name>
    <name type="common">Bagworm moth</name>
    <name type="synonym">Eumeta japonica</name>
    <dbReference type="NCBI Taxonomy" id="151549"/>
    <lineage>
        <taxon>Eukaryota</taxon>
        <taxon>Metazoa</taxon>
        <taxon>Ecdysozoa</taxon>
        <taxon>Arthropoda</taxon>
        <taxon>Hexapoda</taxon>
        <taxon>Insecta</taxon>
        <taxon>Pterygota</taxon>
        <taxon>Neoptera</taxon>
        <taxon>Endopterygota</taxon>
        <taxon>Lepidoptera</taxon>
        <taxon>Glossata</taxon>
        <taxon>Ditrysia</taxon>
        <taxon>Tineoidea</taxon>
        <taxon>Psychidae</taxon>
        <taxon>Oiketicinae</taxon>
        <taxon>Eumeta</taxon>
    </lineage>
</organism>
<gene>
    <name evidence="1" type="ORF">EVAR_8488_1</name>
</gene>
<dbReference type="AlphaFoldDB" id="A0A4C1XPG9"/>